<keyword evidence="2" id="KW-0540">Nuclease</keyword>
<dbReference type="PRINTS" id="PR00853">
    <property type="entry name" value="XPGRADSUPER"/>
</dbReference>
<dbReference type="InterPro" id="IPR029060">
    <property type="entry name" value="PIN-like_dom_sf"/>
</dbReference>
<evidence type="ECO:0000256" key="8">
    <source>
        <dbReference type="SAM" id="MobiDB-lite"/>
    </source>
</evidence>
<dbReference type="GO" id="GO:0046872">
    <property type="term" value="F:metal ion binding"/>
    <property type="evidence" value="ECO:0007669"/>
    <property type="project" value="UniProtKB-KW"/>
</dbReference>
<organism evidence="11">
    <name type="scientific">viral metagenome</name>
    <dbReference type="NCBI Taxonomy" id="1070528"/>
    <lineage>
        <taxon>unclassified sequences</taxon>
        <taxon>metagenomes</taxon>
        <taxon>organismal metagenomes</taxon>
    </lineage>
</organism>
<keyword evidence="3" id="KW-0479">Metal-binding</keyword>
<keyword evidence="9" id="KW-0812">Transmembrane</keyword>
<keyword evidence="6" id="KW-0460">Magnesium</keyword>
<keyword evidence="9" id="KW-1133">Transmembrane helix</keyword>
<evidence type="ECO:0000313" key="11">
    <source>
        <dbReference type="EMBL" id="QHT88040.1"/>
    </source>
</evidence>
<feature type="region of interest" description="Disordered" evidence="8">
    <location>
        <begin position="322"/>
        <end position="351"/>
    </location>
</feature>
<reference evidence="11" key="1">
    <citation type="journal article" date="2020" name="Nature">
        <title>Giant virus diversity and host interactions through global metagenomics.</title>
        <authorList>
            <person name="Schulz F."/>
            <person name="Roux S."/>
            <person name="Paez-Espino D."/>
            <person name="Jungbluth S."/>
            <person name="Walsh D.A."/>
            <person name="Denef V.J."/>
            <person name="McMahon K.D."/>
            <person name="Konstantinidis K.T."/>
            <person name="Eloe-Fadrosh E.A."/>
            <person name="Kyrpides N.C."/>
            <person name="Woyke T."/>
        </authorList>
    </citation>
    <scope>NUCLEOTIDE SEQUENCE</scope>
    <source>
        <strain evidence="11">GVMAG-M-3300023184-24</strain>
    </source>
</reference>
<evidence type="ECO:0000256" key="6">
    <source>
        <dbReference type="ARBA" id="ARBA00022842"/>
    </source>
</evidence>
<dbReference type="GO" id="GO:0008409">
    <property type="term" value="F:5'-3' exonuclease activity"/>
    <property type="evidence" value="ECO:0007669"/>
    <property type="project" value="TreeGrafter"/>
</dbReference>
<evidence type="ECO:0000256" key="9">
    <source>
        <dbReference type="SAM" id="Phobius"/>
    </source>
</evidence>
<comment type="cofactor">
    <cofactor evidence="1">
        <name>Mg(2+)</name>
        <dbReference type="ChEBI" id="CHEBI:18420"/>
    </cofactor>
</comment>
<dbReference type="GO" id="GO:0017108">
    <property type="term" value="F:5'-flap endonuclease activity"/>
    <property type="evidence" value="ECO:0007669"/>
    <property type="project" value="TreeGrafter"/>
</dbReference>
<dbReference type="PANTHER" id="PTHR11081:SF9">
    <property type="entry name" value="FLAP ENDONUCLEASE 1"/>
    <property type="match status" value="1"/>
</dbReference>
<dbReference type="SUPFAM" id="SSF88723">
    <property type="entry name" value="PIN domain-like"/>
    <property type="match status" value="1"/>
</dbReference>
<feature type="transmembrane region" description="Helical" evidence="9">
    <location>
        <begin position="21"/>
        <end position="40"/>
    </location>
</feature>
<dbReference type="GO" id="GO:0003677">
    <property type="term" value="F:DNA binding"/>
    <property type="evidence" value="ECO:0007669"/>
    <property type="project" value="InterPro"/>
</dbReference>
<keyword evidence="4" id="KW-0255">Endonuclease</keyword>
<feature type="compositionally biased region" description="Acidic residues" evidence="8">
    <location>
        <begin position="342"/>
        <end position="351"/>
    </location>
</feature>
<protein>
    <recommendedName>
        <fullName evidence="10">XPG N-terminal domain-containing protein</fullName>
    </recommendedName>
</protein>
<evidence type="ECO:0000256" key="1">
    <source>
        <dbReference type="ARBA" id="ARBA00001946"/>
    </source>
</evidence>
<evidence type="ECO:0000256" key="2">
    <source>
        <dbReference type="ARBA" id="ARBA00022722"/>
    </source>
</evidence>
<keyword evidence="9" id="KW-0472">Membrane</keyword>
<dbReference type="InterPro" id="IPR006086">
    <property type="entry name" value="XPG-I_dom"/>
</dbReference>
<dbReference type="InterPro" id="IPR006084">
    <property type="entry name" value="XPG/Rad2"/>
</dbReference>
<name>A0A6C0I628_9ZZZZ</name>
<dbReference type="Pfam" id="PF00752">
    <property type="entry name" value="XPG_N"/>
    <property type="match status" value="1"/>
</dbReference>
<dbReference type="InterPro" id="IPR008918">
    <property type="entry name" value="HhH2"/>
</dbReference>
<dbReference type="SMART" id="SM00279">
    <property type="entry name" value="HhH2"/>
    <property type="match status" value="1"/>
</dbReference>
<dbReference type="EMBL" id="MN740108">
    <property type="protein sequence ID" value="QHT88040.1"/>
    <property type="molecule type" value="Genomic_DNA"/>
</dbReference>
<dbReference type="Pfam" id="PF00867">
    <property type="entry name" value="XPG_I"/>
    <property type="match status" value="1"/>
</dbReference>
<dbReference type="InterPro" id="IPR006085">
    <property type="entry name" value="XPG_DNA_repair_N"/>
</dbReference>
<dbReference type="SMART" id="SM00485">
    <property type="entry name" value="XPGN"/>
    <property type="match status" value="1"/>
</dbReference>
<feature type="domain" description="XPG N-terminal" evidence="10">
    <location>
        <begin position="1"/>
        <end position="94"/>
    </location>
</feature>
<evidence type="ECO:0000256" key="7">
    <source>
        <dbReference type="SAM" id="Coils"/>
    </source>
</evidence>
<dbReference type="InterPro" id="IPR036279">
    <property type="entry name" value="5-3_exonuclease_C_sf"/>
</dbReference>
<dbReference type="Gene3D" id="3.40.50.1010">
    <property type="entry name" value="5'-nuclease"/>
    <property type="match status" value="1"/>
</dbReference>
<sequence length="422" mass="49748">MGVKNLKKYIREKYPNEIQKMNLSYFYGQVFMMDIMSYIYKYKVTMGDRWLQSFIHLIKLFKTHNVHVNIVFEGVSPVEKNKEREQRREQRKKQEQRIKDIKNDIHEYHKTGIISDLLRDVLEKINKTDTDKINKLLHFNAPTPTLTINYKTLEQIEEYIDKKENQLVTVTENDANKIKDICDVFGVPYFQSENEAETLCCRMCKNVKDQENKEQNKAPLGVISEDSDVLAYGANMLVCDLNISNGDCNVIYLPSLLKSMNFSYNEFLDFCILSGTDYNNNIPGIGTIKCLELMRKYKSIETIFNNEEKLIDKKINDAKLKSMKRKNDKNKENKENDKELDKEIEDGSSMENEIEDDMTTMKLYKQMKRSRELFDDIEQSTQKSKYWDTNIDNSKVCECCLIHNIEPSLIEKLWSNDIKLLY</sequence>
<evidence type="ECO:0000259" key="10">
    <source>
        <dbReference type="SMART" id="SM00485"/>
    </source>
</evidence>
<dbReference type="SUPFAM" id="SSF47807">
    <property type="entry name" value="5' to 3' exonuclease, C-terminal subdomain"/>
    <property type="match status" value="1"/>
</dbReference>
<evidence type="ECO:0000256" key="4">
    <source>
        <dbReference type="ARBA" id="ARBA00022759"/>
    </source>
</evidence>
<dbReference type="PANTHER" id="PTHR11081">
    <property type="entry name" value="FLAP ENDONUCLEASE FAMILY MEMBER"/>
    <property type="match status" value="1"/>
</dbReference>
<evidence type="ECO:0000256" key="3">
    <source>
        <dbReference type="ARBA" id="ARBA00022723"/>
    </source>
</evidence>
<feature type="coiled-coil region" evidence="7">
    <location>
        <begin position="84"/>
        <end position="111"/>
    </location>
</feature>
<evidence type="ECO:0000256" key="5">
    <source>
        <dbReference type="ARBA" id="ARBA00022801"/>
    </source>
</evidence>
<dbReference type="AlphaFoldDB" id="A0A6C0I628"/>
<keyword evidence="5" id="KW-0378">Hydrolase</keyword>
<dbReference type="Gene3D" id="1.10.150.20">
    <property type="entry name" value="5' to 3' exonuclease, C-terminal subdomain"/>
    <property type="match status" value="1"/>
</dbReference>
<accession>A0A6C0I628</accession>
<keyword evidence="7" id="KW-0175">Coiled coil</keyword>
<feature type="compositionally biased region" description="Basic and acidic residues" evidence="8">
    <location>
        <begin position="329"/>
        <end position="341"/>
    </location>
</feature>
<proteinExistence type="predicted"/>